<feature type="transmembrane region" description="Helical" evidence="6">
    <location>
        <begin position="14"/>
        <end position="33"/>
    </location>
</feature>
<reference evidence="9" key="1">
    <citation type="submission" date="2015-02" db="EMBL/GenBank/DDBJ databases">
        <title>A transcriptome of Wollemia nobilis - a relic of Gondwana.</title>
        <authorList>
            <person name="Chia J.Y."/>
            <person name="Leong Y.S."/>
            <person name="Abdul Karim S."/>
            <person name="Wan Azmi N."/>
            <person name="Hercus R."/>
            <person name="Croft L."/>
        </authorList>
    </citation>
    <scope>NUCLEOTIDE SEQUENCE</scope>
    <source>
        <strain evidence="9">MaeBrown</strain>
        <tissue evidence="9">Leaf</tissue>
    </source>
</reference>
<sequence length="391" mass="42674">MADTMRRFVLPERAQLHIAMLALQFGYAGFHIVSRAALNMGISKIVFPVYRNIIALLLLGPAAYFLEKKERPPLTLSFLVQFFFLALLGITANQGFYLLGLYYTSPTFASAIQNSVPAITFIMAAALRLEEVHIKRRDGLAKIVGTIACVGGATIITLYKGPAINELWKQSLTFGPLHEPLINSGADLSANKAGNWTLGCVYLLGNCLAWSGWIVIQAPVLRKYPARLSVTSFTCFFGVIQFLVIAAFFERDADHWKMHSGGELFTVLYAGIVASGIAFSVQIWCIDRGGPVFVAVYQPVQTIAVAIMASIILGEQFYMGGIIGAILIIVGLYLVLWGKSEEKRLNMLEKALIPPQGGGGGPDEEAQSITQPLLDRLKNKDTSGNITLDKP</sequence>
<feature type="transmembrane region" description="Helical" evidence="6">
    <location>
        <begin position="318"/>
        <end position="337"/>
    </location>
</feature>
<dbReference type="InterPro" id="IPR037185">
    <property type="entry name" value="EmrE-like"/>
</dbReference>
<keyword evidence="5 6" id="KW-0472">Membrane</keyword>
<feature type="domain" description="EamA" evidence="8">
    <location>
        <begin position="198"/>
        <end position="336"/>
    </location>
</feature>
<evidence type="ECO:0000256" key="5">
    <source>
        <dbReference type="ARBA" id="ARBA00023136"/>
    </source>
</evidence>
<feature type="region of interest" description="Disordered" evidence="7">
    <location>
        <begin position="355"/>
        <end position="391"/>
    </location>
</feature>
<dbReference type="GO" id="GO:0022857">
    <property type="term" value="F:transmembrane transporter activity"/>
    <property type="evidence" value="ECO:0007669"/>
    <property type="project" value="InterPro"/>
</dbReference>
<dbReference type="AlphaFoldDB" id="A0A0C9QW13"/>
<feature type="transmembrane region" description="Helical" evidence="6">
    <location>
        <begin position="228"/>
        <end position="249"/>
    </location>
</feature>
<dbReference type="SUPFAM" id="SSF103481">
    <property type="entry name" value="Multidrug resistance efflux transporter EmrE"/>
    <property type="match status" value="2"/>
</dbReference>
<dbReference type="InterPro" id="IPR030184">
    <property type="entry name" value="WAT1-related"/>
</dbReference>
<evidence type="ECO:0000256" key="6">
    <source>
        <dbReference type="RuleBase" id="RU363077"/>
    </source>
</evidence>
<feature type="transmembrane region" description="Helical" evidence="6">
    <location>
        <begin position="292"/>
        <end position="312"/>
    </location>
</feature>
<dbReference type="InterPro" id="IPR000620">
    <property type="entry name" value="EamA_dom"/>
</dbReference>
<dbReference type="EMBL" id="GCHU01004754">
    <property type="protein sequence ID" value="JAG88930.1"/>
    <property type="molecule type" value="Transcribed_RNA"/>
</dbReference>
<feature type="transmembrane region" description="Helical" evidence="6">
    <location>
        <begin position="78"/>
        <end position="102"/>
    </location>
</feature>
<evidence type="ECO:0000256" key="7">
    <source>
        <dbReference type="SAM" id="MobiDB-lite"/>
    </source>
</evidence>
<keyword evidence="4 6" id="KW-1133">Transmembrane helix</keyword>
<organism evidence="9">
    <name type="scientific">Wollemia nobilis</name>
    <dbReference type="NCBI Taxonomy" id="56998"/>
    <lineage>
        <taxon>Eukaryota</taxon>
        <taxon>Viridiplantae</taxon>
        <taxon>Streptophyta</taxon>
        <taxon>Embryophyta</taxon>
        <taxon>Tracheophyta</taxon>
        <taxon>Spermatophyta</taxon>
        <taxon>Pinopsida</taxon>
        <taxon>Pinidae</taxon>
        <taxon>Conifers II</taxon>
        <taxon>Araucariales</taxon>
        <taxon>Araucariaceae</taxon>
        <taxon>Wollemia</taxon>
    </lineage>
</organism>
<protein>
    <recommendedName>
        <fullName evidence="6">WAT1-related protein</fullName>
    </recommendedName>
</protein>
<keyword evidence="3 6" id="KW-0812">Transmembrane</keyword>
<evidence type="ECO:0000256" key="1">
    <source>
        <dbReference type="ARBA" id="ARBA00004141"/>
    </source>
</evidence>
<dbReference type="GO" id="GO:0016020">
    <property type="term" value="C:membrane"/>
    <property type="evidence" value="ECO:0007669"/>
    <property type="project" value="UniProtKB-SubCell"/>
</dbReference>
<name>A0A0C9QW13_9CONI</name>
<evidence type="ECO:0000256" key="4">
    <source>
        <dbReference type="ARBA" id="ARBA00022989"/>
    </source>
</evidence>
<feature type="compositionally biased region" description="Polar residues" evidence="7">
    <location>
        <begin position="382"/>
        <end position="391"/>
    </location>
</feature>
<feature type="transmembrane region" description="Helical" evidence="6">
    <location>
        <begin position="264"/>
        <end position="285"/>
    </location>
</feature>
<proteinExistence type="inferred from homology"/>
<dbReference type="PANTHER" id="PTHR31218">
    <property type="entry name" value="WAT1-RELATED PROTEIN"/>
    <property type="match status" value="1"/>
</dbReference>
<feature type="transmembrane region" description="Helical" evidence="6">
    <location>
        <begin position="196"/>
        <end position="216"/>
    </location>
</feature>
<feature type="transmembrane region" description="Helical" evidence="6">
    <location>
        <begin position="139"/>
        <end position="159"/>
    </location>
</feature>
<evidence type="ECO:0000256" key="2">
    <source>
        <dbReference type="ARBA" id="ARBA00007635"/>
    </source>
</evidence>
<accession>A0A0C9QW13</accession>
<comment type="subcellular location">
    <subcellularLocation>
        <location evidence="1 6">Membrane</location>
        <topology evidence="1 6">Multi-pass membrane protein</topology>
    </subcellularLocation>
</comment>
<comment type="similarity">
    <text evidence="2 6">Belongs to the drug/metabolite transporter (DMT) superfamily. Plant drug/metabolite exporter (P-DME) (TC 2.A.7.4) family.</text>
</comment>
<evidence type="ECO:0000256" key="3">
    <source>
        <dbReference type="ARBA" id="ARBA00022692"/>
    </source>
</evidence>
<dbReference type="Pfam" id="PF00892">
    <property type="entry name" value="EamA"/>
    <property type="match status" value="2"/>
</dbReference>
<feature type="domain" description="EamA" evidence="8">
    <location>
        <begin position="18"/>
        <end position="157"/>
    </location>
</feature>
<feature type="transmembrane region" description="Helical" evidence="6">
    <location>
        <begin position="45"/>
        <end position="66"/>
    </location>
</feature>
<evidence type="ECO:0000313" key="9">
    <source>
        <dbReference type="EMBL" id="JAG88930.1"/>
    </source>
</evidence>
<evidence type="ECO:0000259" key="8">
    <source>
        <dbReference type="Pfam" id="PF00892"/>
    </source>
</evidence>